<organism evidence="5 6">
    <name type="scientific">Lentzea cavernae</name>
    <dbReference type="NCBI Taxonomy" id="2020703"/>
    <lineage>
        <taxon>Bacteria</taxon>
        <taxon>Bacillati</taxon>
        <taxon>Actinomycetota</taxon>
        <taxon>Actinomycetes</taxon>
        <taxon>Pseudonocardiales</taxon>
        <taxon>Pseudonocardiaceae</taxon>
        <taxon>Lentzea</taxon>
    </lineage>
</organism>
<evidence type="ECO:0000313" key="6">
    <source>
        <dbReference type="Proteomes" id="UP000605568"/>
    </source>
</evidence>
<dbReference type="SUPFAM" id="SSF46785">
    <property type="entry name" value="Winged helix' DNA-binding domain"/>
    <property type="match status" value="1"/>
</dbReference>
<keyword evidence="6" id="KW-1185">Reference proteome</keyword>
<dbReference type="EMBL" id="BNAR01000002">
    <property type="protein sequence ID" value="GHH32347.1"/>
    <property type="molecule type" value="Genomic_DNA"/>
</dbReference>
<protein>
    <submittedName>
        <fullName evidence="5">HxlR family transcriptional regulator</fullName>
    </submittedName>
</protein>
<evidence type="ECO:0000256" key="2">
    <source>
        <dbReference type="ARBA" id="ARBA00023125"/>
    </source>
</evidence>
<dbReference type="InterPro" id="IPR002577">
    <property type="entry name" value="HTH_HxlR"/>
</dbReference>
<evidence type="ECO:0000256" key="1">
    <source>
        <dbReference type="ARBA" id="ARBA00023015"/>
    </source>
</evidence>
<sequence length="135" mass="15356">MLGDRWTLLILRESFYGRSRFAEFRAALDISSDVLSRRLSLLVDGGVLAKVPYRVPGQRVRFAYLLTHAGHELHHVLGALQQWGDHYLPRPGGPTTQRRSGRTGRPLRVAFLDDLGREVEPENVVAHRTVHWVLP</sequence>
<evidence type="ECO:0000256" key="3">
    <source>
        <dbReference type="ARBA" id="ARBA00023163"/>
    </source>
</evidence>
<dbReference type="Proteomes" id="UP000605568">
    <property type="component" value="Unassembled WGS sequence"/>
</dbReference>
<dbReference type="InterPro" id="IPR036390">
    <property type="entry name" value="WH_DNA-bd_sf"/>
</dbReference>
<keyword evidence="2" id="KW-0238">DNA-binding</keyword>
<dbReference type="PANTHER" id="PTHR33204">
    <property type="entry name" value="TRANSCRIPTIONAL REGULATOR, MARR FAMILY"/>
    <property type="match status" value="1"/>
</dbReference>
<comment type="caution">
    <text evidence="5">The sequence shown here is derived from an EMBL/GenBank/DDBJ whole genome shotgun (WGS) entry which is preliminary data.</text>
</comment>
<accession>A0ABQ3M5R4</accession>
<dbReference type="Pfam" id="PF01638">
    <property type="entry name" value="HxlR"/>
    <property type="match status" value="1"/>
</dbReference>
<proteinExistence type="predicted"/>
<gene>
    <name evidence="5" type="ORF">GCM10017774_13120</name>
</gene>
<keyword evidence="3" id="KW-0804">Transcription</keyword>
<name>A0ABQ3M5R4_9PSEU</name>
<dbReference type="Gene3D" id="1.10.10.10">
    <property type="entry name" value="Winged helix-like DNA-binding domain superfamily/Winged helix DNA-binding domain"/>
    <property type="match status" value="1"/>
</dbReference>
<keyword evidence="1" id="KW-0805">Transcription regulation</keyword>
<dbReference type="PANTHER" id="PTHR33204:SF18">
    <property type="entry name" value="TRANSCRIPTIONAL REGULATORY PROTEIN"/>
    <property type="match status" value="1"/>
</dbReference>
<evidence type="ECO:0000259" key="4">
    <source>
        <dbReference type="PROSITE" id="PS51118"/>
    </source>
</evidence>
<dbReference type="PROSITE" id="PS51118">
    <property type="entry name" value="HTH_HXLR"/>
    <property type="match status" value="1"/>
</dbReference>
<reference evidence="6" key="1">
    <citation type="journal article" date="2019" name="Int. J. Syst. Evol. Microbiol.">
        <title>The Global Catalogue of Microorganisms (GCM) 10K type strain sequencing project: providing services to taxonomists for standard genome sequencing and annotation.</title>
        <authorList>
            <consortium name="The Broad Institute Genomics Platform"/>
            <consortium name="The Broad Institute Genome Sequencing Center for Infectious Disease"/>
            <person name="Wu L."/>
            <person name="Ma J."/>
        </authorList>
    </citation>
    <scope>NUCLEOTIDE SEQUENCE [LARGE SCALE GENOMIC DNA]</scope>
    <source>
        <strain evidence="6">CGMCC 4.7367</strain>
    </source>
</reference>
<evidence type="ECO:0000313" key="5">
    <source>
        <dbReference type="EMBL" id="GHH32347.1"/>
    </source>
</evidence>
<feature type="domain" description="HTH hxlR-type" evidence="4">
    <location>
        <begin position="1"/>
        <end position="92"/>
    </location>
</feature>
<dbReference type="InterPro" id="IPR036388">
    <property type="entry name" value="WH-like_DNA-bd_sf"/>
</dbReference>